<organism evidence="2 3">
    <name type="scientific">Haloferula helveola</name>
    <dbReference type="NCBI Taxonomy" id="490095"/>
    <lineage>
        <taxon>Bacteria</taxon>
        <taxon>Pseudomonadati</taxon>
        <taxon>Verrucomicrobiota</taxon>
        <taxon>Verrucomicrobiia</taxon>
        <taxon>Verrucomicrobiales</taxon>
        <taxon>Verrucomicrobiaceae</taxon>
        <taxon>Haloferula</taxon>
    </lineage>
</organism>
<dbReference type="Pfam" id="PF05787">
    <property type="entry name" value="PhoX"/>
    <property type="match status" value="1"/>
</dbReference>
<dbReference type="Proteomes" id="UP001374893">
    <property type="component" value="Chromosome"/>
</dbReference>
<evidence type="ECO:0000256" key="1">
    <source>
        <dbReference type="SAM" id="MobiDB-lite"/>
    </source>
</evidence>
<dbReference type="SUPFAM" id="SSF75011">
    <property type="entry name" value="3-carboxy-cis,cis-mucoante lactonizing enzyme"/>
    <property type="match status" value="1"/>
</dbReference>
<name>A0ABN6H3C6_9BACT</name>
<dbReference type="EMBL" id="AP024702">
    <property type="protein sequence ID" value="BCX46463.1"/>
    <property type="molecule type" value="Genomic_DNA"/>
</dbReference>
<dbReference type="InterPro" id="IPR008557">
    <property type="entry name" value="PhoX"/>
</dbReference>
<keyword evidence="3" id="KW-1185">Reference proteome</keyword>
<protein>
    <submittedName>
        <fullName evidence="2">Phosphatase-like protein</fullName>
    </submittedName>
</protein>
<reference evidence="2 3" key="1">
    <citation type="submission" date="2021-06" db="EMBL/GenBank/DDBJ databases">
        <title>Complete genome of Haloferula helveola possessing various polysaccharide degrading enzymes.</title>
        <authorList>
            <person name="Takami H."/>
            <person name="Huang C."/>
            <person name="Hamasaki K."/>
        </authorList>
    </citation>
    <scope>NUCLEOTIDE SEQUENCE [LARGE SCALE GENOMIC DNA]</scope>
    <source>
        <strain evidence="2 3">CN-1</strain>
    </source>
</reference>
<evidence type="ECO:0000313" key="3">
    <source>
        <dbReference type="Proteomes" id="UP001374893"/>
    </source>
</evidence>
<dbReference type="PANTHER" id="PTHR35399">
    <property type="entry name" value="SLR8030 PROTEIN"/>
    <property type="match status" value="1"/>
</dbReference>
<dbReference type="PANTHER" id="PTHR35399:SF2">
    <property type="entry name" value="DUF839 DOMAIN-CONTAINING PROTEIN"/>
    <property type="match status" value="1"/>
</dbReference>
<feature type="region of interest" description="Disordered" evidence="1">
    <location>
        <begin position="293"/>
        <end position="323"/>
    </location>
</feature>
<gene>
    <name evidence="2" type="ORF">HAHE_03710</name>
</gene>
<proteinExistence type="predicted"/>
<sequence length="527" mass="56281">MTTDARGHPARIPVEQTNNASFRMKTSIRTQLALTAALVGTAAAGTDTWFTPLTESALVVPPNGLEELASPWVTPTGISQKNAVSMREVEDAVLSPLQSIVRVPGLGTSASMFDMLAYDPSGEFLFIPHETFVGAGVTRYSVYDNSCEVLFSGDGTGNWANDYGAFDPCRFTPNGTLFLAEEWSGLGRVVEVMNPFAPADQIQTRVLTNFPRVSHEGINFSKKFDDTIYFVDEDRAGSIYKFVMATPGDYTVGQTFVLVVDAFLGDPSVNAPTGWTPDRIGSATWVPLTDATGTPLPGIPDPTVDPGRAGRGAADAAGGTPYRRPEDMAVGKLANGNEVIYFTATEEQTVYSVEMLENRPGNSQGKGHQKGHKGHNDGPSGAAIVRVFASETSTPKNVGFDPTTGVINSPDNLSIDALGNIYIIEDAPNGAPGGGDIWFVRDTDNDGVGESVDHFMTIQVDGAEATGMIWNPVIKSEFAVCVQHPDSTNLDNVPNGFGDAVWIFNVTPIPNQEFVEQLDAAEAPFGE</sequence>
<evidence type="ECO:0000313" key="2">
    <source>
        <dbReference type="EMBL" id="BCX46463.1"/>
    </source>
</evidence>
<feature type="region of interest" description="Disordered" evidence="1">
    <location>
        <begin position="360"/>
        <end position="379"/>
    </location>
</feature>
<accession>A0ABN6H3C6</accession>